<accession>A0A0A8K832</accession>
<dbReference type="KEGG" id="mcg:GL4_3272"/>
<dbReference type="Proteomes" id="UP000031643">
    <property type="component" value="Chromosome"/>
</dbReference>
<protein>
    <submittedName>
        <fullName evidence="1">Uncharacterized protein</fullName>
    </submittedName>
</protein>
<dbReference type="AlphaFoldDB" id="A0A0A8K832"/>
<evidence type="ECO:0000313" key="1">
    <source>
        <dbReference type="EMBL" id="BAQ18697.1"/>
    </source>
</evidence>
<reference evidence="1 2" key="1">
    <citation type="submission" date="2014-09" db="EMBL/GenBank/DDBJ databases">
        <title>Genome sequencing of Methyloceanibacter caenitepidi Gela4.</title>
        <authorList>
            <person name="Takeuchi M."/>
            <person name="Susumu S."/>
            <person name="Kamagata Y."/>
            <person name="Oshima K."/>
            <person name="Hattori M."/>
            <person name="Iwasaki W."/>
        </authorList>
    </citation>
    <scope>NUCLEOTIDE SEQUENCE [LARGE SCALE GENOMIC DNA]</scope>
    <source>
        <strain evidence="1 2">Gela4</strain>
    </source>
</reference>
<dbReference type="EMBL" id="AP014648">
    <property type="protein sequence ID" value="BAQ18697.1"/>
    <property type="molecule type" value="Genomic_DNA"/>
</dbReference>
<name>A0A0A8K832_9HYPH</name>
<evidence type="ECO:0000313" key="2">
    <source>
        <dbReference type="Proteomes" id="UP000031643"/>
    </source>
</evidence>
<dbReference type="HOGENOM" id="CLU_3292268_0_0_5"/>
<gene>
    <name evidence="1" type="ORF">GL4_3272</name>
</gene>
<sequence>MFRHHLPEAAEHLPWSTNGCSHNDKSRTIRFLGGFRASPL</sequence>
<keyword evidence="2" id="KW-1185">Reference proteome</keyword>
<proteinExistence type="predicted"/>
<organism evidence="1 2">
    <name type="scientific">Methyloceanibacter caenitepidi</name>
    <dbReference type="NCBI Taxonomy" id="1384459"/>
    <lineage>
        <taxon>Bacteria</taxon>
        <taxon>Pseudomonadati</taxon>
        <taxon>Pseudomonadota</taxon>
        <taxon>Alphaproteobacteria</taxon>
        <taxon>Hyphomicrobiales</taxon>
        <taxon>Hyphomicrobiaceae</taxon>
        <taxon>Methyloceanibacter</taxon>
    </lineage>
</organism>